<evidence type="ECO:0000313" key="2">
    <source>
        <dbReference type="Proteomes" id="UP000275846"/>
    </source>
</evidence>
<keyword evidence="2" id="KW-1185">Reference proteome</keyword>
<evidence type="ECO:0000313" key="3">
    <source>
        <dbReference type="WBParaSite" id="SSLN_0001428001-mRNA-1"/>
    </source>
</evidence>
<dbReference type="WBParaSite" id="SSLN_0001428001-mRNA-1">
    <property type="protein sequence ID" value="SSLN_0001428001-mRNA-1"/>
    <property type="gene ID" value="SSLN_0001428001"/>
</dbReference>
<protein>
    <submittedName>
        <fullName evidence="3">LAMA4</fullName>
    </submittedName>
</protein>
<sequence length="115" mass="12363">MENPPKLPSGCGCCFCNCEHCRGNQGTCPTCRAPNLPADFLFGGLSKNLKAQEAGRDASKLNHNVSTALELLRSSLKHHRGNRSIRPTESGALLSGELLWGSDLFENLSSPPTIL</sequence>
<proteinExistence type="predicted"/>
<reference evidence="3" key="1">
    <citation type="submission" date="2016-06" db="UniProtKB">
        <authorList>
            <consortium name="WormBaseParasite"/>
        </authorList>
    </citation>
    <scope>IDENTIFICATION</scope>
</reference>
<organism evidence="3">
    <name type="scientific">Schistocephalus solidus</name>
    <name type="common">Tapeworm</name>
    <dbReference type="NCBI Taxonomy" id="70667"/>
    <lineage>
        <taxon>Eukaryota</taxon>
        <taxon>Metazoa</taxon>
        <taxon>Spiralia</taxon>
        <taxon>Lophotrochozoa</taxon>
        <taxon>Platyhelminthes</taxon>
        <taxon>Cestoda</taxon>
        <taxon>Eucestoda</taxon>
        <taxon>Diphyllobothriidea</taxon>
        <taxon>Diphyllobothriidae</taxon>
        <taxon>Schistocephalus</taxon>
    </lineage>
</organism>
<gene>
    <name evidence="1" type="ORF">SSLN_LOCUS13759</name>
</gene>
<dbReference type="EMBL" id="UYSU01038348">
    <property type="protein sequence ID" value="VDM00145.1"/>
    <property type="molecule type" value="Genomic_DNA"/>
</dbReference>
<evidence type="ECO:0000313" key="1">
    <source>
        <dbReference type="EMBL" id="VDM00145.1"/>
    </source>
</evidence>
<dbReference type="AlphaFoldDB" id="A0A183TBB1"/>
<reference evidence="1 2" key="2">
    <citation type="submission" date="2018-11" db="EMBL/GenBank/DDBJ databases">
        <authorList>
            <consortium name="Pathogen Informatics"/>
        </authorList>
    </citation>
    <scope>NUCLEOTIDE SEQUENCE [LARGE SCALE GENOMIC DNA]</scope>
    <source>
        <strain evidence="1 2">NST_G2</strain>
    </source>
</reference>
<dbReference type="Proteomes" id="UP000275846">
    <property type="component" value="Unassembled WGS sequence"/>
</dbReference>
<accession>A0A183TBB1</accession>
<name>A0A183TBB1_SCHSO</name>